<dbReference type="GO" id="GO:0016491">
    <property type="term" value="F:oxidoreductase activity"/>
    <property type="evidence" value="ECO:0007669"/>
    <property type="project" value="UniProtKB-KW"/>
</dbReference>
<dbReference type="AlphaFoldDB" id="A0A0U0ZJK9"/>
<dbReference type="Proteomes" id="UP000045782">
    <property type="component" value="Unassembled WGS sequence"/>
</dbReference>
<keyword evidence="1" id="KW-0560">Oxidoreductase</keyword>
<sequence>MSYPTETELSVDVIVVGGGMSGASVAYEIAEHRTVALLERESTLAFHTTGRSAATFIENYGNSVIRMLTAGSRDFFTDPPEGFDPPLATSLPLLTIADSAHTDALRESHHQAALLGCNTELVDGAVAEEINPYLRPGYTQLATVDLTPMELDVHGLHQGYVRGLRRRGGTIVKSAGIVSGARRQGRWALRDSSGRVFEAATVINAAGAWCDELAHLLGARPVGIQPLRRTAFMASAPRPNATSSLPMTLDASDAFYFKPDGAQFLCSPADETPQPPGDPRPDELEMARAIGMINEATTLGIRSVNSAWAGLRSFTADRTPVVGADPGVEDFFWYAAQGGYGIQMAPALARTGAALATGAALPDDLAARGLTAAMLAPGRDSLHTGQ</sequence>
<evidence type="ECO:0000256" key="1">
    <source>
        <dbReference type="ARBA" id="ARBA00023002"/>
    </source>
</evidence>
<dbReference type="PANTHER" id="PTHR13847:SF287">
    <property type="entry name" value="FAD-DEPENDENT OXIDOREDUCTASE DOMAIN-CONTAINING PROTEIN 1"/>
    <property type="match status" value="1"/>
</dbReference>
<protein>
    <submittedName>
        <fullName evidence="3">Probable FAD dependent oxidoreductase</fullName>
    </submittedName>
</protein>
<evidence type="ECO:0000313" key="3">
    <source>
        <dbReference type="EMBL" id="CPV46616.1"/>
    </source>
</evidence>
<dbReference type="RefSeq" id="WP_016893163.1">
    <property type="nucleotide sequence ID" value="NZ_CSWP01000003.1"/>
</dbReference>
<evidence type="ECO:0000313" key="4">
    <source>
        <dbReference type="Proteomes" id="UP000045782"/>
    </source>
</evidence>
<dbReference type="Gene3D" id="3.30.9.10">
    <property type="entry name" value="D-Amino Acid Oxidase, subunit A, domain 2"/>
    <property type="match status" value="1"/>
</dbReference>
<dbReference type="Gene3D" id="3.50.50.60">
    <property type="entry name" value="FAD/NAD(P)-binding domain"/>
    <property type="match status" value="1"/>
</dbReference>
<organism evidence="3 4">
    <name type="scientific">Mycobacteroides abscessus</name>
    <dbReference type="NCBI Taxonomy" id="36809"/>
    <lineage>
        <taxon>Bacteria</taxon>
        <taxon>Bacillati</taxon>
        <taxon>Actinomycetota</taxon>
        <taxon>Actinomycetes</taxon>
        <taxon>Mycobacteriales</taxon>
        <taxon>Mycobacteriaceae</taxon>
        <taxon>Mycobacteroides</taxon>
    </lineage>
</organism>
<dbReference type="InterPro" id="IPR006076">
    <property type="entry name" value="FAD-dep_OxRdtase"/>
</dbReference>
<feature type="domain" description="FAD dependent oxidoreductase" evidence="2">
    <location>
        <begin position="12"/>
        <end position="354"/>
    </location>
</feature>
<dbReference type="EMBL" id="CSWP01000003">
    <property type="protein sequence ID" value="CPV46616.1"/>
    <property type="molecule type" value="Genomic_DNA"/>
</dbReference>
<dbReference type="GO" id="GO:0005737">
    <property type="term" value="C:cytoplasm"/>
    <property type="evidence" value="ECO:0007669"/>
    <property type="project" value="TreeGrafter"/>
</dbReference>
<accession>A0A0U0ZJK9</accession>
<dbReference type="InterPro" id="IPR036188">
    <property type="entry name" value="FAD/NAD-bd_sf"/>
</dbReference>
<proteinExistence type="predicted"/>
<dbReference type="PANTHER" id="PTHR13847">
    <property type="entry name" value="SARCOSINE DEHYDROGENASE-RELATED"/>
    <property type="match status" value="1"/>
</dbReference>
<gene>
    <name evidence="3" type="ORF">ERS075579_01777</name>
</gene>
<evidence type="ECO:0000259" key="2">
    <source>
        <dbReference type="Pfam" id="PF01266"/>
    </source>
</evidence>
<reference evidence="3 4" key="1">
    <citation type="submission" date="2015-03" db="EMBL/GenBank/DDBJ databases">
        <authorList>
            <person name="Murphy D."/>
        </authorList>
    </citation>
    <scope>NUCLEOTIDE SEQUENCE [LARGE SCALE GENOMIC DNA]</scope>
    <source>
        <strain evidence="3 4">PAP088</strain>
    </source>
</reference>
<dbReference type="SUPFAM" id="SSF51905">
    <property type="entry name" value="FAD/NAD(P)-binding domain"/>
    <property type="match status" value="1"/>
</dbReference>
<name>A0A0U0ZJK9_9MYCO</name>
<dbReference type="Pfam" id="PF01266">
    <property type="entry name" value="DAO"/>
    <property type="match status" value="1"/>
</dbReference>